<dbReference type="Gene3D" id="1.20.120.160">
    <property type="entry name" value="HPT domain"/>
    <property type="match status" value="1"/>
</dbReference>
<dbReference type="PROSITE" id="PS50894">
    <property type="entry name" value="HPT"/>
    <property type="match status" value="1"/>
</dbReference>
<dbReference type="PROSITE" id="PS50109">
    <property type="entry name" value="HIS_KIN"/>
    <property type="match status" value="1"/>
</dbReference>
<name>A0ABW4AWD6_9GAMM</name>
<dbReference type="Pfam" id="PF01627">
    <property type="entry name" value="Hpt"/>
    <property type="match status" value="1"/>
</dbReference>
<evidence type="ECO:0000259" key="18">
    <source>
        <dbReference type="PROSITE" id="PS50109"/>
    </source>
</evidence>
<dbReference type="InterPro" id="IPR005467">
    <property type="entry name" value="His_kinase_dom"/>
</dbReference>
<feature type="coiled-coil region" evidence="16">
    <location>
        <begin position="252"/>
        <end position="283"/>
    </location>
</feature>
<comment type="caution">
    <text evidence="15">Lacks conserved residue(s) required for the propagation of feature annotation.</text>
</comment>
<dbReference type="InterPro" id="IPR004358">
    <property type="entry name" value="Sig_transdc_His_kin-like_C"/>
</dbReference>
<feature type="transmembrane region" description="Helical" evidence="17">
    <location>
        <begin position="185"/>
        <end position="207"/>
    </location>
</feature>
<dbReference type="Pfam" id="PF02518">
    <property type="entry name" value="HATPase_c"/>
    <property type="match status" value="1"/>
</dbReference>
<dbReference type="SUPFAM" id="SSF47384">
    <property type="entry name" value="Homodimeric domain of signal transducing histidine kinase"/>
    <property type="match status" value="1"/>
</dbReference>
<keyword evidence="7 17" id="KW-0812">Transmembrane</keyword>
<dbReference type="Pfam" id="PF00072">
    <property type="entry name" value="Response_reg"/>
    <property type="match status" value="1"/>
</dbReference>
<dbReference type="SUPFAM" id="SSF47226">
    <property type="entry name" value="Histidine-containing phosphotransfer domain, HPT domain"/>
    <property type="match status" value="1"/>
</dbReference>
<dbReference type="Gene3D" id="3.40.50.2300">
    <property type="match status" value="2"/>
</dbReference>
<dbReference type="SMART" id="SM00388">
    <property type="entry name" value="HisKA"/>
    <property type="match status" value="1"/>
</dbReference>
<feature type="domain" description="HPt" evidence="21">
    <location>
        <begin position="847"/>
        <end position="940"/>
    </location>
</feature>
<comment type="caution">
    <text evidence="22">The sequence shown here is derived from an EMBL/GenBank/DDBJ whole genome shotgun (WGS) entry which is preliminary data.</text>
</comment>
<dbReference type="Gene3D" id="3.30.565.10">
    <property type="entry name" value="Histidine kinase-like ATPase, C-terminal domain"/>
    <property type="match status" value="1"/>
</dbReference>
<keyword evidence="5 15" id="KW-0597">Phosphoprotein</keyword>
<comment type="catalytic activity">
    <reaction evidence="1">
        <text>ATP + protein L-histidine = ADP + protein N-phospho-L-histidine.</text>
        <dbReference type="EC" id="2.7.13.3"/>
    </reaction>
</comment>
<keyword evidence="6" id="KW-0808">Transferase</keyword>
<dbReference type="InterPro" id="IPR003594">
    <property type="entry name" value="HATPase_dom"/>
</dbReference>
<dbReference type="CDD" id="cd00082">
    <property type="entry name" value="HisKA"/>
    <property type="match status" value="1"/>
</dbReference>
<evidence type="ECO:0000256" key="5">
    <source>
        <dbReference type="ARBA" id="ARBA00022553"/>
    </source>
</evidence>
<evidence type="ECO:0000256" key="11">
    <source>
        <dbReference type="ARBA" id="ARBA00022989"/>
    </source>
</evidence>
<dbReference type="Gene3D" id="1.10.287.130">
    <property type="match status" value="1"/>
</dbReference>
<evidence type="ECO:0000256" key="1">
    <source>
        <dbReference type="ARBA" id="ARBA00000085"/>
    </source>
</evidence>
<sequence length="958" mass="107580">MGFPSSSIKTSLWKTLFLPIFALALLSAAYLSYSEITTQITQFERNNTYLAEQSASASGYALLFNDRNLLNNNIQNLLHQRDVIGVSYYDAKGELMDSVGRILPPEKQLRGLSESYYLDDRAIYLSIAPVFYTASSTTNFDSAQILEQTDELFIQGAAGSPKDDNRELLGWVQVNATTDGVRLTILSKIAFIMLYTIVLLLLMAYLCHKYIQRIAKPWGDMSNTIRDIASGHYDKAREVKLPTELLQTKTDLEYISERLNNYRAELEEEISQTTKEAREHALQLEEKSAQLHIANKEATESNRLKSQFLANISHEVRTPLNAILGYTKLLQKDQLNLHQLTYVDTIAQSTNNLLATIGDILDFSKIEAGKLVLEPSDFNLQEMIDEVFHTLSSTLLNDDKAIDLIPSYSADVPAWVKGDAIRVRQILTNLVGNAIKFTQNGSVQVVVNLTSKTEHAIEISLQVIDTGLGIPSSKLNQLFKPFSQVDPSRSRNFSGTGLGLVITKKLIEQMNGTIQVSSEEGRGSNFYFSLTFKPSDKAEAPLPALHKHVLILEPNANYRKGITHFLSNIDVTYDSTSSIEEMIAVLHSNHEDYHCAILHIENKPVIANEAAQLIEYLQSRFNTPCVLMIKPSAQVSDQSRLHHIASQVLLKPLSYRKLHHAIANASLVSVEQEILSQASNTPTTVTKDKENDTIDDLAGLNLLAVDDTPINLQLLGHWLEPYKINLSLAYSGQQALDKAQETQFDLILMDIQMPQMDGMETSQRLREIESYKDTPIIALTAHALAEEQQSMLASGMNAYLSKPINEEILVSTIREWCITERRHSTQVIDHLADIFDMEKALSMTGNRVEAASELLDMLMESLVEDKRSLQHHYESENLEKLIATVHRIHGASKYSGTIEMTRHANFLETHLKELGFDEVEEVYEDFLNAITRLENALPLITWPQGSQKPEHNSAHPTN</sequence>
<evidence type="ECO:0000256" key="6">
    <source>
        <dbReference type="ARBA" id="ARBA00022679"/>
    </source>
</evidence>
<dbReference type="CDD" id="cd17546">
    <property type="entry name" value="REC_hyHK_CKI1_RcsC-like"/>
    <property type="match status" value="1"/>
</dbReference>
<dbReference type="InterPro" id="IPR036097">
    <property type="entry name" value="HisK_dim/P_sf"/>
</dbReference>
<proteinExistence type="predicted"/>
<dbReference type="SMART" id="SM00387">
    <property type="entry name" value="HATPase_c"/>
    <property type="match status" value="1"/>
</dbReference>
<keyword evidence="12" id="KW-0902">Two-component regulatory system</keyword>
<keyword evidence="9" id="KW-0418">Kinase</keyword>
<keyword evidence="13 17" id="KW-0472">Membrane</keyword>
<evidence type="ECO:0000256" key="8">
    <source>
        <dbReference type="ARBA" id="ARBA00022741"/>
    </source>
</evidence>
<dbReference type="PROSITE" id="PS50110">
    <property type="entry name" value="RESPONSE_REGULATORY"/>
    <property type="match status" value="2"/>
</dbReference>
<evidence type="ECO:0000256" key="17">
    <source>
        <dbReference type="SAM" id="Phobius"/>
    </source>
</evidence>
<evidence type="ECO:0000256" key="12">
    <source>
        <dbReference type="ARBA" id="ARBA00023012"/>
    </source>
</evidence>
<evidence type="ECO:0000256" key="10">
    <source>
        <dbReference type="ARBA" id="ARBA00022840"/>
    </source>
</evidence>
<feature type="modified residue" description="4-aspartylphosphate" evidence="15">
    <location>
        <position position="750"/>
    </location>
</feature>
<keyword evidence="10" id="KW-0067">ATP-binding</keyword>
<evidence type="ECO:0000256" key="15">
    <source>
        <dbReference type="PROSITE-ProRule" id="PRU00169"/>
    </source>
</evidence>
<evidence type="ECO:0000256" key="9">
    <source>
        <dbReference type="ARBA" id="ARBA00022777"/>
    </source>
</evidence>
<evidence type="ECO:0000256" key="7">
    <source>
        <dbReference type="ARBA" id="ARBA00022692"/>
    </source>
</evidence>
<evidence type="ECO:0000256" key="13">
    <source>
        <dbReference type="ARBA" id="ARBA00023136"/>
    </source>
</evidence>
<dbReference type="InterPro" id="IPR036641">
    <property type="entry name" value="HPT_dom_sf"/>
</dbReference>
<dbReference type="InterPro" id="IPR003660">
    <property type="entry name" value="HAMP_dom"/>
</dbReference>
<dbReference type="InterPro" id="IPR003661">
    <property type="entry name" value="HisK_dim/P_dom"/>
</dbReference>
<evidence type="ECO:0000256" key="16">
    <source>
        <dbReference type="SAM" id="Coils"/>
    </source>
</evidence>
<evidence type="ECO:0000256" key="14">
    <source>
        <dbReference type="PROSITE-ProRule" id="PRU00110"/>
    </source>
</evidence>
<comment type="subcellular location">
    <subcellularLocation>
        <location evidence="2">Cell membrane</location>
        <topology evidence="2">Multi-pass membrane protein</topology>
    </subcellularLocation>
</comment>
<dbReference type="InterPro" id="IPR036890">
    <property type="entry name" value="HATPase_C_sf"/>
</dbReference>
<evidence type="ECO:0000259" key="21">
    <source>
        <dbReference type="PROSITE" id="PS50894"/>
    </source>
</evidence>
<evidence type="ECO:0000313" key="23">
    <source>
        <dbReference type="Proteomes" id="UP001597059"/>
    </source>
</evidence>
<dbReference type="PANTHER" id="PTHR45339">
    <property type="entry name" value="HYBRID SIGNAL TRANSDUCTION HISTIDINE KINASE J"/>
    <property type="match status" value="1"/>
</dbReference>
<keyword evidence="23" id="KW-1185">Reference proteome</keyword>
<keyword evidence="8" id="KW-0547">Nucleotide-binding</keyword>
<evidence type="ECO:0000256" key="3">
    <source>
        <dbReference type="ARBA" id="ARBA00012438"/>
    </source>
</evidence>
<evidence type="ECO:0000313" key="22">
    <source>
        <dbReference type="EMBL" id="MFD1382222.1"/>
    </source>
</evidence>
<keyword evidence="4" id="KW-1003">Cell membrane</keyword>
<keyword evidence="16" id="KW-0175">Coiled coil</keyword>
<dbReference type="Proteomes" id="UP001597059">
    <property type="component" value="Unassembled WGS sequence"/>
</dbReference>
<dbReference type="SMART" id="SM00448">
    <property type="entry name" value="REC"/>
    <property type="match status" value="1"/>
</dbReference>
<organism evidence="22 23">
    <name type="scientific">Rhodanobacter aciditrophus</name>
    <dbReference type="NCBI Taxonomy" id="1623218"/>
    <lineage>
        <taxon>Bacteria</taxon>
        <taxon>Pseudomonadati</taxon>
        <taxon>Pseudomonadota</taxon>
        <taxon>Gammaproteobacteria</taxon>
        <taxon>Lysobacterales</taxon>
        <taxon>Rhodanobacteraceae</taxon>
        <taxon>Rhodanobacter</taxon>
    </lineage>
</organism>
<dbReference type="InterPro" id="IPR011006">
    <property type="entry name" value="CheY-like_superfamily"/>
</dbReference>
<dbReference type="CDD" id="cd16922">
    <property type="entry name" value="HATPase_EvgS-ArcB-TorS-like"/>
    <property type="match status" value="1"/>
</dbReference>
<dbReference type="SUPFAM" id="SSF55874">
    <property type="entry name" value="ATPase domain of HSP90 chaperone/DNA topoisomerase II/histidine kinase"/>
    <property type="match status" value="1"/>
</dbReference>
<feature type="domain" description="HAMP" evidence="20">
    <location>
        <begin position="212"/>
        <end position="264"/>
    </location>
</feature>
<dbReference type="InterPro" id="IPR008207">
    <property type="entry name" value="Sig_transdc_His_kin_Hpt_dom"/>
</dbReference>
<dbReference type="EMBL" id="JBHTMN010000003">
    <property type="protein sequence ID" value="MFD1382222.1"/>
    <property type="molecule type" value="Genomic_DNA"/>
</dbReference>
<feature type="domain" description="Response regulatory" evidence="19">
    <location>
        <begin position="548"/>
        <end position="666"/>
    </location>
</feature>
<protein>
    <recommendedName>
        <fullName evidence="3">histidine kinase</fullName>
        <ecNumber evidence="3">2.7.13.3</ecNumber>
    </recommendedName>
</protein>
<dbReference type="InterPro" id="IPR001789">
    <property type="entry name" value="Sig_transdc_resp-reg_receiver"/>
</dbReference>
<dbReference type="EC" id="2.7.13.3" evidence="3"/>
<reference evidence="23" key="1">
    <citation type="journal article" date="2019" name="Int. J. Syst. Evol. Microbiol.">
        <title>The Global Catalogue of Microorganisms (GCM) 10K type strain sequencing project: providing services to taxonomists for standard genome sequencing and annotation.</title>
        <authorList>
            <consortium name="The Broad Institute Genomics Platform"/>
            <consortium name="The Broad Institute Genome Sequencing Center for Infectious Disease"/>
            <person name="Wu L."/>
            <person name="Ma J."/>
        </authorList>
    </citation>
    <scope>NUCLEOTIDE SEQUENCE [LARGE SCALE GENOMIC DNA]</scope>
    <source>
        <strain evidence="23">JCM 30774</strain>
    </source>
</reference>
<feature type="domain" description="Histidine kinase" evidence="18">
    <location>
        <begin position="311"/>
        <end position="534"/>
    </location>
</feature>
<dbReference type="SUPFAM" id="SSF52172">
    <property type="entry name" value="CheY-like"/>
    <property type="match status" value="2"/>
</dbReference>
<feature type="modified residue" description="Phosphohistidine" evidence="14">
    <location>
        <position position="886"/>
    </location>
</feature>
<evidence type="ECO:0000259" key="19">
    <source>
        <dbReference type="PROSITE" id="PS50110"/>
    </source>
</evidence>
<keyword evidence="11 17" id="KW-1133">Transmembrane helix</keyword>
<accession>A0ABW4AWD6</accession>
<dbReference type="RefSeq" id="WP_377364983.1">
    <property type="nucleotide sequence ID" value="NZ_JBHTMN010000003.1"/>
</dbReference>
<dbReference type="PROSITE" id="PS50885">
    <property type="entry name" value="HAMP"/>
    <property type="match status" value="1"/>
</dbReference>
<gene>
    <name evidence="22" type="ORF">ACFQ45_02510</name>
</gene>
<dbReference type="PANTHER" id="PTHR45339:SF1">
    <property type="entry name" value="HYBRID SIGNAL TRANSDUCTION HISTIDINE KINASE J"/>
    <property type="match status" value="1"/>
</dbReference>
<evidence type="ECO:0000259" key="20">
    <source>
        <dbReference type="PROSITE" id="PS50885"/>
    </source>
</evidence>
<feature type="domain" description="Response regulatory" evidence="19">
    <location>
        <begin position="701"/>
        <end position="817"/>
    </location>
</feature>
<dbReference type="Pfam" id="PF00512">
    <property type="entry name" value="HisKA"/>
    <property type="match status" value="1"/>
</dbReference>
<evidence type="ECO:0000256" key="4">
    <source>
        <dbReference type="ARBA" id="ARBA00022475"/>
    </source>
</evidence>
<evidence type="ECO:0000256" key="2">
    <source>
        <dbReference type="ARBA" id="ARBA00004651"/>
    </source>
</evidence>
<dbReference type="PRINTS" id="PR00344">
    <property type="entry name" value="BCTRLSENSOR"/>
</dbReference>